<dbReference type="GO" id="GO:0032506">
    <property type="term" value="P:cytokinetic process"/>
    <property type="evidence" value="ECO:0007669"/>
    <property type="project" value="TreeGrafter"/>
</dbReference>
<evidence type="ECO:0000256" key="2">
    <source>
        <dbReference type="SAM" id="Phobius"/>
    </source>
</evidence>
<feature type="transmembrane region" description="Helical" evidence="2">
    <location>
        <begin position="18"/>
        <end position="39"/>
    </location>
</feature>
<keyword evidence="2" id="KW-0472">Membrane</keyword>
<feature type="domain" description="SPOR" evidence="3">
    <location>
        <begin position="164"/>
        <end position="243"/>
    </location>
</feature>
<feature type="compositionally biased region" description="Pro residues" evidence="1">
    <location>
        <begin position="130"/>
        <end position="140"/>
    </location>
</feature>
<gene>
    <name evidence="4" type="ORF">LBW59_00185</name>
</gene>
<dbReference type="GO" id="GO:0030428">
    <property type="term" value="C:cell septum"/>
    <property type="evidence" value="ECO:0007669"/>
    <property type="project" value="TreeGrafter"/>
</dbReference>
<name>A0AAW5ZGU5_RALSL</name>
<accession>A0AAW5ZGU5</accession>
<protein>
    <submittedName>
        <fullName evidence="4">SPOR domain-containing protein</fullName>
    </submittedName>
</protein>
<dbReference type="GO" id="GO:0032153">
    <property type="term" value="C:cell division site"/>
    <property type="evidence" value="ECO:0007669"/>
    <property type="project" value="TreeGrafter"/>
</dbReference>
<dbReference type="PROSITE" id="PS51724">
    <property type="entry name" value="SPOR"/>
    <property type="match status" value="1"/>
</dbReference>
<feature type="compositionally biased region" description="Low complexity" evidence="1">
    <location>
        <begin position="104"/>
        <end position="121"/>
    </location>
</feature>
<dbReference type="SUPFAM" id="SSF110997">
    <property type="entry name" value="Sporulation related repeat"/>
    <property type="match status" value="1"/>
</dbReference>
<evidence type="ECO:0000313" key="5">
    <source>
        <dbReference type="Proteomes" id="UP001144050"/>
    </source>
</evidence>
<dbReference type="InterPro" id="IPR007730">
    <property type="entry name" value="SPOR-like_dom"/>
</dbReference>
<reference evidence="4" key="1">
    <citation type="submission" date="2021-09" db="EMBL/GenBank/DDBJ databases">
        <title>Genomic analysis of Ralstonia spp.</title>
        <authorList>
            <person name="Aburjaile F."/>
            <person name="Ariute J.C."/>
            <person name="Pais A.K.L."/>
            <person name="Albuquerque G.M.R."/>
            <person name="Silva A.M.F."/>
            <person name="Brenig B."/>
            <person name="Azevedo V."/>
            <person name="Matiuzzi M."/>
            <person name="Ramos R."/>
            <person name="Goes-Neto A."/>
            <person name="Soares S."/>
            <person name="Iseppon A.M.B."/>
            <person name="Souza E."/>
            <person name="Gama M."/>
        </authorList>
    </citation>
    <scope>NUCLEOTIDE SEQUENCE</scope>
    <source>
        <strain evidence="4">CCRMRs91</strain>
    </source>
</reference>
<dbReference type="PANTHER" id="PTHR38687">
    <property type="entry name" value="CELL DIVISION PROTEIN DEDD-RELATED"/>
    <property type="match status" value="1"/>
</dbReference>
<evidence type="ECO:0000259" key="3">
    <source>
        <dbReference type="PROSITE" id="PS51724"/>
    </source>
</evidence>
<dbReference type="Pfam" id="PF05036">
    <property type="entry name" value="SPOR"/>
    <property type="match status" value="1"/>
</dbReference>
<dbReference type="AlphaFoldDB" id="A0AAW5ZGU5"/>
<proteinExistence type="predicted"/>
<comment type="caution">
    <text evidence="4">The sequence shown here is derived from an EMBL/GenBank/DDBJ whole genome shotgun (WGS) entry which is preliminary data.</text>
</comment>
<dbReference type="InterPro" id="IPR036680">
    <property type="entry name" value="SPOR-like_sf"/>
</dbReference>
<organism evidence="4 5">
    <name type="scientific">Ralstonia solanacearum</name>
    <name type="common">Pseudomonas solanacearum</name>
    <dbReference type="NCBI Taxonomy" id="305"/>
    <lineage>
        <taxon>Bacteria</taxon>
        <taxon>Pseudomonadati</taxon>
        <taxon>Pseudomonadota</taxon>
        <taxon>Betaproteobacteria</taxon>
        <taxon>Burkholderiales</taxon>
        <taxon>Burkholderiaceae</taxon>
        <taxon>Ralstonia</taxon>
        <taxon>Ralstonia solanacearum species complex</taxon>
    </lineage>
</organism>
<dbReference type="EMBL" id="JAIVFG010000001">
    <property type="protein sequence ID" value="MDB0569189.1"/>
    <property type="molecule type" value="Genomic_DNA"/>
</dbReference>
<dbReference type="RefSeq" id="WP_247583749.1">
    <property type="nucleotide sequence ID" value="NZ_JAIVFG010000001.1"/>
</dbReference>
<dbReference type="GO" id="GO:0042834">
    <property type="term" value="F:peptidoglycan binding"/>
    <property type="evidence" value="ECO:0007669"/>
    <property type="project" value="InterPro"/>
</dbReference>
<keyword evidence="2" id="KW-0812">Transmembrane</keyword>
<keyword evidence="2" id="KW-1133">Transmembrane helix</keyword>
<dbReference type="PANTHER" id="PTHR38687:SF1">
    <property type="entry name" value="CELL DIVISION PROTEIN DEDD"/>
    <property type="match status" value="1"/>
</dbReference>
<evidence type="ECO:0000313" key="4">
    <source>
        <dbReference type="EMBL" id="MDB0569189.1"/>
    </source>
</evidence>
<feature type="compositionally biased region" description="Basic and acidic residues" evidence="1">
    <location>
        <begin position="142"/>
        <end position="151"/>
    </location>
</feature>
<feature type="region of interest" description="Disordered" evidence="1">
    <location>
        <begin position="50"/>
        <end position="151"/>
    </location>
</feature>
<evidence type="ECO:0000256" key="1">
    <source>
        <dbReference type="SAM" id="MobiDB-lite"/>
    </source>
</evidence>
<sequence>MARNTQSSRARSQRGGTFLGLVLGLIVGLAIAVVVAVYITKAPVPFVARTGAQPKPSEPGNVVNPLPAPVQPTPQASGPAADPNAPLWSRVPAKPVDQVPEPSQPGAQAQTPATTAKPAEPGSSVAMQRPPKPVGTPPAEKPAAEKPAAEKPVADPIAEIARQDAAKTGYFLQVGAYDSAEYAERQKGNLAMQGFEAKVTQREVNGATKYRVRLGPFNSLDEMTAVRSRLQASGVESTVIRFARQ</sequence>
<dbReference type="InterPro" id="IPR052521">
    <property type="entry name" value="Cell_div_SPOR-domain"/>
</dbReference>
<dbReference type="Gene3D" id="3.30.70.1070">
    <property type="entry name" value="Sporulation related repeat"/>
    <property type="match status" value="1"/>
</dbReference>
<dbReference type="Proteomes" id="UP001144050">
    <property type="component" value="Unassembled WGS sequence"/>
</dbReference>